<dbReference type="InterPro" id="IPR059026">
    <property type="entry name" value="LpqB_N"/>
</dbReference>
<dbReference type="PATRIC" id="fig|665004.4.peg.3693"/>
<name>A0A147KE27_THECS</name>
<evidence type="ECO:0000259" key="9">
    <source>
        <dbReference type="SMART" id="SM00909"/>
    </source>
</evidence>
<evidence type="ECO:0000256" key="5">
    <source>
        <dbReference type="ARBA" id="ARBA00023288"/>
    </source>
</evidence>
<dbReference type="RefSeq" id="WP_068758336.1">
    <property type="nucleotide sequence ID" value="NZ_KQ950186.1"/>
</dbReference>
<dbReference type="GO" id="GO:0005886">
    <property type="term" value="C:plasma membrane"/>
    <property type="evidence" value="ECO:0007669"/>
    <property type="project" value="UniProtKB-SubCell"/>
</dbReference>
<keyword evidence="4 6" id="KW-0564">Palmitate</keyword>
<keyword evidence="1 6" id="KW-1003">Cell membrane</keyword>
<evidence type="ECO:0000256" key="6">
    <source>
        <dbReference type="HAMAP-Rule" id="MF_01373"/>
    </source>
</evidence>
<dbReference type="SMART" id="SM00909">
    <property type="entry name" value="Germane"/>
    <property type="match status" value="1"/>
</dbReference>
<evidence type="ECO:0000256" key="1">
    <source>
        <dbReference type="ARBA" id="ARBA00022475"/>
    </source>
</evidence>
<accession>A0A147KE27</accession>
<feature type="compositionally biased region" description="Acidic residues" evidence="7">
    <location>
        <begin position="424"/>
        <end position="440"/>
    </location>
</feature>
<sequence length="627" mass="66878">MIGRASRIAAVAGTACLAAVLSGCATVPTGGPTFEGRGGGVSGQVDTFTRLLPAGPQPGWGENALVRGFLKDMGSFEENHAAARLYMTEERSEVWQPSDRVLVYEEMDAVRFDVEAVEEGRTAQVRVRTQLYATIRPDGQYVAAQQGETIDVLFDLAKVDGEWRIANLPDDILLSRQDVDRVYRPLNLYYFNRDMSTLVPDPVFLPVRSTVDITGQLAQHLVSMLVQGPTDWLAPAVRTAFPEGATASVDYSSGSVVVDLSPGSATVDSGRLSDMSAQLVWTLKQLPEIQEFTLLVGGEEVELPGAEDGVLQASSPNWNAVNPAGLAGSPNAYFVRDSQLWSLDVDQHETLVPGAAGQGRVLLEEHAVSLDESRVAGVSADDGSVRVAPLTGDGDFTTVLDGGDYTSLSWDRYGNLWVLEDLSAEAEESRQEEDLDDDTEPGGTPSDGSARSDRERAEGRRLTRLWLVPDGAEDPVEVHAPELAEIPVTELRLSRDGTRAAVLTGPADSGQVLVGRVVHGEASVSLQAFLPLARDLATVTGLSWRGSDQLAVLGQKDRGAVQAYLVSLNGSGESTSAGAVTGADMKTITAAPGMPLLSGTEEDTISSSSDRLMWRRAVEGTNPVYPG</sequence>
<evidence type="ECO:0000256" key="8">
    <source>
        <dbReference type="SAM" id="SignalP"/>
    </source>
</evidence>
<feature type="domain" description="GerMN" evidence="9">
    <location>
        <begin position="218"/>
        <end position="305"/>
    </location>
</feature>
<keyword evidence="5 6" id="KW-0449">Lipoprotein</keyword>
<dbReference type="Pfam" id="PF25976">
    <property type="entry name" value="LpqB_N"/>
    <property type="match status" value="1"/>
</dbReference>
<dbReference type="Pfam" id="PF10647">
    <property type="entry name" value="Gmad1"/>
    <property type="match status" value="1"/>
</dbReference>
<evidence type="ECO:0000256" key="3">
    <source>
        <dbReference type="ARBA" id="ARBA00023136"/>
    </source>
</evidence>
<comment type="similarity">
    <text evidence="6">Belongs to the LpqB lipoprotein family.</text>
</comment>
<dbReference type="SUPFAM" id="SSF82171">
    <property type="entry name" value="DPP6 N-terminal domain-like"/>
    <property type="match status" value="1"/>
</dbReference>
<dbReference type="AlphaFoldDB" id="A0A147KE27"/>
<organism evidence="10 11">
    <name type="scientific">Thermobifida cellulosilytica TB100</name>
    <dbReference type="NCBI Taxonomy" id="665004"/>
    <lineage>
        <taxon>Bacteria</taxon>
        <taxon>Bacillati</taxon>
        <taxon>Actinomycetota</taxon>
        <taxon>Actinomycetes</taxon>
        <taxon>Streptosporangiales</taxon>
        <taxon>Nocardiopsidaceae</taxon>
        <taxon>Thermobifida</taxon>
    </lineage>
</organism>
<dbReference type="InterPro" id="IPR019606">
    <property type="entry name" value="GerMN"/>
</dbReference>
<feature type="chain" id="PRO_5038794942" description="Lipoprotein LpqB" evidence="8">
    <location>
        <begin position="26"/>
        <end position="627"/>
    </location>
</feature>
<dbReference type="HAMAP" id="MF_01373">
    <property type="entry name" value="LpqB_lipoprot"/>
    <property type="match status" value="1"/>
</dbReference>
<dbReference type="EMBL" id="LGEM01000122">
    <property type="protein sequence ID" value="KUP95499.1"/>
    <property type="molecule type" value="Genomic_DNA"/>
</dbReference>
<dbReference type="OrthoDB" id="3226781at2"/>
<evidence type="ECO:0000256" key="7">
    <source>
        <dbReference type="SAM" id="MobiDB-lite"/>
    </source>
</evidence>
<reference evidence="11" key="1">
    <citation type="journal article" date="2017" name="Acta Aliment.">
        <title>Plant polysaccharide degrading enzyme system of Thermpbifida cellulosilytica TB100 revealed by de novo genome project data.</title>
        <authorList>
            <person name="Toth A."/>
            <person name="Baka E."/>
            <person name="Luzics S."/>
            <person name="Bata-Vidacs I."/>
            <person name="Nagy I."/>
            <person name="Balint B."/>
            <person name="Herceg R."/>
            <person name="Olasz F."/>
            <person name="Wilk T."/>
            <person name="Nagy T."/>
            <person name="Kriszt B."/>
            <person name="Nagy I."/>
            <person name="Kukolya J."/>
        </authorList>
    </citation>
    <scope>NUCLEOTIDE SEQUENCE [LARGE SCALE GENOMIC DNA]</scope>
    <source>
        <strain evidence="11">TB100</strain>
    </source>
</reference>
<proteinExistence type="inferred from homology"/>
<dbReference type="PROSITE" id="PS51257">
    <property type="entry name" value="PROKAR_LIPOPROTEIN"/>
    <property type="match status" value="1"/>
</dbReference>
<dbReference type="InterPro" id="IPR018910">
    <property type="entry name" value="LpqB_C"/>
</dbReference>
<feature type="region of interest" description="Disordered" evidence="7">
    <location>
        <begin position="424"/>
        <end position="457"/>
    </location>
</feature>
<protein>
    <recommendedName>
        <fullName evidence="6">Lipoprotein LpqB</fullName>
    </recommendedName>
</protein>
<dbReference type="InterPro" id="IPR023959">
    <property type="entry name" value="LpqB"/>
</dbReference>
<keyword evidence="3 6" id="KW-0472">Membrane</keyword>
<dbReference type="Proteomes" id="UP000074382">
    <property type="component" value="Unassembled WGS sequence"/>
</dbReference>
<dbReference type="Pfam" id="PF10646">
    <property type="entry name" value="Germane"/>
    <property type="match status" value="1"/>
</dbReference>
<evidence type="ECO:0000256" key="4">
    <source>
        <dbReference type="ARBA" id="ARBA00023139"/>
    </source>
</evidence>
<keyword evidence="2 6" id="KW-0732">Signal</keyword>
<keyword evidence="11" id="KW-1185">Reference proteome</keyword>
<dbReference type="STRING" id="665004.AC529_17100"/>
<evidence type="ECO:0000313" key="11">
    <source>
        <dbReference type="Proteomes" id="UP000074382"/>
    </source>
</evidence>
<gene>
    <name evidence="6" type="primary">lpqB</name>
    <name evidence="10" type="ORF">AC529_17100</name>
</gene>
<evidence type="ECO:0000313" key="10">
    <source>
        <dbReference type="EMBL" id="KUP95499.1"/>
    </source>
</evidence>
<evidence type="ECO:0000256" key="2">
    <source>
        <dbReference type="ARBA" id="ARBA00022729"/>
    </source>
</evidence>
<comment type="caution">
    <text evidence="10">The sequence shown here is derived from an EMBL/GenBank/DDBJ whole genome shotgun (WGS) entry which is preliminary data.</text>
</comment>
<comment type="subcellular location">
    <subcellularLocation>
        <location evidence="6">Cell membrane</location>
        <topology evidence="6">Lipid-anchor</topology>
    </subcellularLocation>
</comment>
<feature type="signal peptide" evidence="8">
    <location>
        <begin position="1"/>
        <end position="25"/>
    </location>
</feature>